<keyword evidence="3" id="KW-1185">Reference proteome</keyword>
<organism evidence="2 3">
    <name type="scientific">Calycomorphotria hydatis</name>
    <dbReference type="NCBI Taxonomy" id="2528027"/>
    <lineage>
        <taxon>Bacteria</taxon>
        <taxon>Pseudomonadati</taxon>
        <taxon>Planctomycetota</taxon>
        <taxon>Planctomycetia</taxon>
        <taxon>Planctomycetales</taxon>
        <taxon>Planctomycetaceae</taxon>
        <taxon>Calycomorphotria</taxon>
    </lineage>
</organism>
<keyword evidence="1" id="KW-1133">Transmembrane helix</keyword>
<evidence type="ECO:0000313" key="3">
    <source>
        <dbReference type="Proteomes" id="UP000319976"/>
    </source>
</evidence>
<dbReference type="EMBL" id="CP036316">
    <property type="protein sequence ID" value="QDT64405.1"/>
    <property type="molecule type" value="Genomic_DNA"/>
</dbReference>
<keyword evidence="1" id="KW-0472">Membrane</keyword>
<protein>
    <submittedName>
        <fullName evidence="2">Uncharacterized protein</fullName>
    </submittedName>
</protein>
<reference evidence="2 3" key="1">
    <citation type="submission" date="2019-02" db="EMBL/GenBank/DDBJ databases">
        <title>Deep-cultivation of Planctomycetes and their phenomic and genomic characterization uncovers novel biology.</title>
        <authorList>
            <person name="Wiegand S."/>
            <person name="Jogler M."/>
            <person name="Boedeker C."/>
            <person name="Pinto D."/>
            <person name="Vollmers J."/>
            <person name="Rivas-Marin E."/>
            <person name="Kohn T."/>
            <person name="Peeters S.H."/>
            <person name="Heuer A."/>
            <person name="Rast P."/>
            <person name="Oberbeckmann S."/>
            <person name="Bunk B."/>
            <person name="Jeske O."/>
            <person name="Meyerdierks A."/>
            <person name="Storesund J.E."/>
            <person name="Kallscheuer N."/>
            <person name="Luecker S."/>
            <person name="Lage O.M."/>
            <person name="Pohl T."/>
            <person name="Merkel B.J."/>
            <person name="Hornburger P."/>
            <person name="Mueller R.-W."/>
            <person name="Bruemmer F."/>
            <person name="Labrenz M."/>
            <person name="Spormann A.M."/>
            <person name="Op den Camp H."/>
            <person name="Overmann J."/>
            <person name="Amann R."/>
            <person name="Jetten M.S.M."/>
            <person name="Mascher T."/>
            <person name="Medema M.H."/>
            <person name="Devos D.P."/>
            <person name="Kaster A.-K."/>
            <person name="Ovreas L."/>
            <person name="Rohde M."/>
            <person name="Galperin M.Y."/>
            <person name="Jogler C."/>
        </authorList>
    </citation>
    <scope>NUCLEOTIDE SEQUENCE [LARGE SCALE GENOMIC DNA]</scope>
    <source>
        <strain evidence="2 3">V22</strain>
    </source>
</reference>
<dbReference type="KEGG" id="chya:V22_16390"/>
<evidence type="ECO:0000256" key="1">
    <source>
        <dbReference type="SAM" id="Phobius"/>
    </source>
</evidence>
<dbReference type="AlphaFoldDB" id="A0A517T7Q0"/>
<name>A0A517T7Q0_9PLAN</name>
<keyword evidence="1" id="KW-0812">Transmembrane</keyword>
<proteinExistence type="predicted"/>
<gene>
    <name evidence="2" type="ORF">V22_16390</name>
</gene>
<feature type="transmembrane region" description="Helical" evidence="1">
    <location>
        <begin position="6"/>
        <end position="25"/>
    </location>
</feature>
<evidence type="ECO:0000313" key="2">
    <source>
        <dbReference type="EMBL" id="QDT64405.1"/>
    </source>
</evidence>
<dbReference type="RefSeq" id="WP_197440023.1">
    <property type="nucleotide sequence ID" value="NZ_CP036316.1"/>
</dbReference>
<dbReference type="Proteomes" id="UP000319976">
    <property type="component" value="Chromosome"/>
</dbReference>
<sequence length="53" mass="5656">MTAAGMTIMIVSIIVVVTTVSYCLYRVMTLPPTDVEELHGQPVIDTGDTADAD</sequence>
<accession>A0A517T7Q0</accession>